<evidence type="ECO:0000313" key="1">
    <source>
        <dbReference type="EMBL" id="CAB4820644.1"/>
    </source>
</evidence>
<organism evidence="1">
    <name type="scientific">freshwater metagenome</name>
    <dbReference type="NCBI Taxonomy" id="449393"/>
    <lineage>
        <taxon>unclassified sequences</taxon>
        <taxon>metagenomes</taxon>
        <taxon>ecological metagenomes</taxon>
    </lineage>
</organism>
<protein>
    <submittedName>
        <fullName evidence="1">Unannotated protein</fullName>
    </submittedName>
</protein>
<dbReference type="InterPro" id="IPR009078">
    <property type="entry name" value="Ferritin-like_SF"/>
</dbReference>
<reference evidence="1" key="1">
    <citation type="submission" date="2020-05" db="EMBL/GenBank/DDBJ databases">
        <authorList>
            <person name="Chiriac C."/>
            <person name="Salcher M."/>
            <person name="Ghai R."/>
            <person name="Kavagutti S V."/>
        </authorList>
    </citation>
    <scope>NUCLEOTIDE SEQUENCE</scope>
</reference>
<proteinExistence type="predicted"/>
<dbReference type="EMBL" id="CAFAAJ010000187">
    <property type="protein sequence ID" value="CAB4820644.1"/>
    <property type="molecule type" value="Genomic_DNA"/>
</dbReference>
<accession>A0A6J6ZIX8</accession>
<sequence length="337" mass="35427">MELNRDELRRQVRDLDAAQRETEADQRLLTTAIVEDVPEGQRGLFFMPNLDRRNFLKVGGISLAAATLLAACRETKPKSQLPVSGENPGYSANSNKPVNDIVLLRTAASFEYSVIDAYRRVLESNFIADPVLLDLFKLFSDHHAAHAAAMGDATKALGGTACTGLNPKITSYVIDPLLERIAASGPDQAEDVKALAFSLESLAAATYQGVIPVLTTPALRAAAISIGSIEARHAAVLGFIINPTSLVPSPAKPAAAAGPTETTTTVDAGLPTTVPIATTTTVMAASVANSIYAVPSTFGSLAPIPLTVGPANENGVRVSTNLETPSLNSFLYEDEAC</sequence>
<gene>
    <name evidence="1" type="ORF">UFOPK3001_02173</name>
</gene>
<name>A0A6J6ZIX8_9ZZZZ</name>
<dbReference type="Pfam" id="PF13668">
    <property type="entry name" value="Ferritin_2"/>
    <property type="match status" value="1"/>
</dbReference>
<dbReference type="InterPro" id="IPR012347">
    <property type="entry name" value="Ferritin-like"/>
</dbReference>
<dbReference type="AlphaFoldDB" id="A0A6J6ZIX8"/>
<dbReference type="SUPFAM" id="SSF47240">
    <property type="entry name" value="Ferritin-like"/>
    <property type="match status" value="1"/>
</dbReference>
<dbReference type="Gene3D" id="1.20.1260.10">
    <property type="match status" value="1"/>
</dbReference>